<organism evidence="2 3">
    <name type="scientific">Phycicoccus sonneratiae</name>
    <dbReference type="NCBI Taxonomy" id="2807628"/>
    <lineage>
        <taxon>Bacteria</taxon>
        <taxon>Bacillati</taxon>
        <taxon>Actinomycetota</taxon>
        <taxon>Actinomycetes</taxon>
        <taxon>Micrococcales</taxon>
        <taxon>Intrasporangiaceae</taxon>
        <taxon>Phycicoccus</taxon>
    </lineage>
</organism>
<protein>
    <submittedName>
        <fullName evidence="2">C39 family peptidase</fullName>
    </submittedName>
</protein>
<accession>A0ABS2CNU6</accession>
<feature type="domain" description="Peptidase C39-like" evidence="1">
    <location>
        <begin position="37"/>
        <end position="167"/>
    </location>
</feature>
<reference evidence="2" key="1">
    <citation type="submission" date="2021-02" db="EMBL/GenBank/DDBJ databases">
        <title>Phycicoccus sp. MQZ13P-5T, whole genome shotgun sequence.</title>
        <authorList>
            <person name="Tuo L."/>
        </authorList>
    </citation>
    <scope>NUCLEOTIDE SEQUENCE</scope>
    <source>
        <strain evidence="2">MQZ13P-5</strain>
    </source>
</reference>
<name>A0ABS2CNU6_9MICO</name>
<dbReference type="SUPFAM" id="SSF54001">
    <property type="entry name" value="Cysteine proteinases"/>
    <property type="match status" value="1"/>
</dbReference>
<dbReference type="InterPro" id="IPR038765">
    <property type="entry name" value="Papain-like_cys_pep_sf"/>
</dbReference>
<dbReference type="RefSeq" id="WP_204132017.1">
    <property type="nucleotide sequence ID" value="NZ_JAFDVD010000015.1"/>
</dbReference>
<comment type="caution">
    <text evidence="2">The sequence shown here is derived from an EMBL/GenBank/DDBJ whole genome shotgun (WGS) entry which is preliminary data.</text>
</comment>
<sequence>MTNQHSPALARRGVLALGLTAGVGLVGARSAAAATSVSYSYQRQQTQSWCSAASSRIALTAKGRTPTQASLAASLGLSGGSGLQDPLAIARVLSDRLGIAGNARRYRFRQPAAGTLKATLHQHVRTSIDAGYPVVINMNQVNGDHYSAGHYIAIVGYRAGDYKIADPDEPARNGVWRDEDSIVLWNKLNRYTAFGG</sequence>
<gene>
    <name evidence="2" type="ORF">JQN70_14240</name>
</gene>
<dbReference type="Gene3D" id="3.90.70.10">
    <property type="entry name" value="Cysteine proteinases"/>
    <property type="match status" value="1"/>
</dbReference>
<evidence type="ECO:0000313" key="3">
    <source>
        <dbReference type="Proteomes" id="UP001430172"/>
    </source>
</evidence>
<dbReference type="Proteomes" id="UP001430172">
    <property type="component" value="Unassembled WGS sequence"/>
</dbReference>
<keyword evidence="3" id="KW-1185">Reference proteome</keyword>
<dbReference type="InterPro" id="IPR039564">
    <property type="entry name" value="Peptidase_C39-like"/>
</dbReference>
<dbReference type="EMBL" id="JAFDVD010000015">
    <property type="protein sequence ID" value="MBM6401556.1"/>
    <property type="molecule type" value="Genomic_DNA"/>
</dbReference>
<proteinExistence type="predicted"/>
<dbReference type="Pfam" id="PF13529">
    <property type="entry name" value="Peptidase_C39_2"/>
    <property type="match status" value="1"/>
</dbReference>
<dbReference type="PROSITE" id="PS51318">
    <property type="entry name" value="TAT"/>
    <property type="match status" value="1"/>
</dbReference>
<evidence type="ECO:0000313" key="2">
    <source>
        <dbReference type="EMBL" id="MBM6401556.1"/>
    </source>
</evidence>
<evidence type="ECO:0000259" key="1">
    <source>
        <dbReference type="Pfam" id="PF13529"/>
    </source>
</evidence>
<dbReference type="InterPro" id="IPR006311">
    <property type="entry name" value="TAT_signal"/>
</dbReference>